<dbReference type="EMBL" id="BGPR01082884">
    <property type="protein sequence ID" value="GBL89026.1"/>
    <property type="molecule type" value="Genomic_DNA"/>
</dbReference>
<dbReference type="AlphaFoldDB" id="A0A4Y2BCL8"/>
<proteinExistence type="predicted"/>
<sequence>MNEDNFTRGRIVGAVKEIPSIRDVVNEFRISKNAIGRLCERFYVPGTVTRYYSSGRPGEISANEDPYVQITAKRNRRITAVTLAQGI</sequence>
<evidence type="ECO:0000313" key="2">
    <source>
        <dbReference type="EMBL" id="GBL89033.1"/>
    </source>
</evidence>
<protein>
    <recommendedName>
        <fullName evidence="4">Paired domain-containing protein</fullName>
    </recommendedName>
</protein>
<evidence type="ECO:0008006" key="4">
    <source>
        <dbReference type="Google" id="ProtNLM"/>
    </source>
</evidence>
<dbReference type="EMBL" id="BGPR01082885">
    <property type="protein sequence ID" value="GBL89033.1"/>
    <property type="molecule type" value="Genomic_DNA"/>
</dbReference>
<dbReference type="Proteomes" id="UP000499080">
    <property type="component" value="Unassembled WGS sequence"/>
</dbReference>
<name>A0A4Y2BCL8_ARAVE</name>
<reference evidence="1 3" key="1">
    <citation type="journal article" date="2019" name="Sci. Rep.">
        <title>Orb-weaving spider Araneus ventricosus genome elucidates the spidroin gene catalogue.</title>
        <authorList>
            <person name="Kono N."/>
            <person name="Nakamura H."/>
            <person name="Ohtoshi R."/>
            <person name="Moran D.A.P."/>
            <person name="Shinohara A."/>
            <person name="Yoshida Y."/>
            <person name="Fujiwara M."/>
            <person name="Mori M."/>
            <person name="Tomita M."/>
            <person name="Arakawa K."/>
        </authorList>
    </citation>
    <scope>NUCLEOTIDE SEQUENCE [LARGE SCALE GENOMIC DNA]</scope>
</reference>
<organism evidence="1 3">
    <name type="scientific">Araneus ventricosus</name>
    <name type="common">Orbweaver spider</name>
    <name type="synonym">Epeira ventricosa</name>
    <dbReference type="NCBI Taxonomy" id="182803"/>
    <lineage>
        <taxon>Eukaryota</taxon>
        <taxon>Metazoa</taxon>
        <taxon>Ecdysozoa</taxon>
        <taxon>Arthropoda</taxon>
        <taxon>Chelicerata</taxon>
        <taxon>Arachnida</taxon>
        <taxon>Araneae</taxon>
        <taxon>Araneomorphae</taxon>
        <taxon>Entelegynae</taxon>
        <taxon>Araneoidea</taxon>
        <taxon>Araneidae</taxon>
        <taxon>Araneus</taxon>
    </lineage>
</organism>
<evidence type="ECO:0000313" key="3">
    <source>
        <dbReference type="Proteomes" id="UP000499080"/>
    </source>
</evidence>
<accession>A0A4Y2BCL8</accession>
<gene>
    <name evidence="2" type="ORF">AVEN_17757_1</name>
    <name evidence="1" type="ORF">AVEN_263425_1</name>
</gene>
<keyword evidence="3" id="KW-1185">Reference proteome</keyword>
<evidence type="ECO:0000313" key="1">
    <source>
        <dbReference type="EMBL" id="GBL89026.1"/>
    </source>
</evidence>
<comment type="caution">
    <text evidence="1">The sequence shown here is derived from an EMBL/GenBank/DDBJ whole genome shotgun (WGS) entry which is preliminary data.</text>
</comment>